<sequence>MEFAAGSHSSFLAKAVQLPVTDAARLRCAMVMSVGCREQLVFGHTRILVIASPTLAHCGTL</sequence>
<keyword evidence="2" id="KW-1185">Reference proteome</keyword>
<reference evidence="1 2" key="1">
    <citation type="submission" date="2023-01" db="EMBL/GenBank/DDBJ databases">
        <title>Analysis of 21 Apiospora genomes using comparative genomics revels a genus with tremendous synthesis potential of carbohydrate active enzymes and secondary metabolites.</title>
        <authorList>
            <person name="Sorensen T."/>
        </authorList>
    </citation>
    <scope>NUCLEOTIDE SEQUENCE [LARGE SCALE GENOMIC DNA]</scope>
    <source>
        <strain evidence="1 2">CBS 135458</strain>
    </source>
</reference>
<accession>A0ABR1T4N3</accession>
<evidence type="ECO:0000313" key="2">
    <source>
        <dbReference type="Proteomes" id="UP001480595"/>
    </source>
</evidence>
<dbReference type="EMBL" id="JAQQWL010000015">
    <property type="protein sequence ID" value="KAK8041565.1"/>
    <property type="molecule type" value="Genomic_DNA"/>
</dbReference>
<dbReference type="GeneID" id="92099044"/>
<gene>
    <name evidence="1" type="ORF">PG994_014572</name>
</gene>
<name>A0ABR1T4N3_9PEZI</name>
<evidence type="ECO:0000313" key="1">
    <source>
        <dbReference type="EMBL" id="KAK8041565.1"/>
    </source>
</evidence>
<dbReference type="Proteomes" id="UP001480595">
    <property type="component" value="Unassembled WGS sequence"/>
</dbReference>
<protein>
    <submittedName>
        <fullName evidence="1">Uncharacterized protein</fullName>
    </submittedName>
</protein>
<proteinExistence type="predicted"/>
<comment type="caution">
    <text evidence="1">The sequence shown here is derived from an EMBL/GenBank/DDBJ whole genome shotgun (WGS) entry which is preliminary data.</text>
</comment>
<dbReference type="RefSeq" id="XP_066709110.1">
    <property type="nucleotide sequence ID" value="XM_066865981.1"/>
</dbReference>
<organism evidence="1 2">
    <name type="scientific">Apiospora phragmitis</name>
    <dbReference type="NCBI Taxonomy" id="2905665"/>
    <lineage>
        <taxon>Eukaryota</taxon>
        <taxon>Fungi</taxon>
        <taxon>Dikarya</taxon>
        <taxon>Ascomycota</taxon>
        <taxon>Pezizomycotina</taxon>
        <taxon>Sordariomycetes</taxon>
        <taxon>Xylariomycetidae</taxon>
        <taxon>Amphisphaeriales</taxon>
        <taxon>Apiosporaceae</taxon>
        <taxon>Apiospora</taxon>
    </lineage>
</organism>